<keyword evidence="2" id="KW-1185">Reference proteome</keyword>
<dbReference type="RefSeq" id="WP_186538434.1">
    <property type="nucleotide sequence ID" value="NZ_RSCL01000002.1"/>
</dbReference>
<evidence type="ECO:0000313" key="2">
    <source>
        <dbReference type="Proteomes" id="UP000271624"/>
    </source>
</evidence>
<dbReference type="EMBL" id="RSCL01000002">
    <property type="protein sequence ID" value="RUT09076.1"/>
    <property type="molecule type" value="Genomic_DNA"/>
</dbReference>
<dbReference type="SUPFAM" id="SSF48613">
    <property type="entry name" value="Heme oxygenase-like"/>
    <property type="match status" value="1"/>
</dbReference>
<organism evidence="1 2">
    <name type="scientific">Dulcicalothrix desertica PCC 7102</name>
    <dbReference type="NCBI Taxonomy" id="232991"/>
    <lineage>
        <taxon>Bacteria</taxon>
        <taxon>Bacillati</taxon>
        <taxon>Cyanobacteriota</taxon>
        <taxon>Cyanophyceae</taxon>
        <taxon>Nostocales</taxon>
        <taxon>Calotrichaceae</taxon>
        <taxon>Dulcicalothrix</taxon>
    </lineage>
</organism>
<gene>
    <name evidence="1" type="ORF">DSM106972_011290</name>
</gene>
<proteinExistence type="predicted"/>
<sequence length="248" mass="29151">MKDVLALIRIKKQELEQLPLLKYMEDESIEPLQRLAWIPCLAPFAMNFGDLNKFVLRQEPSNNKIQQIINIHTYEDDHHWQWFLEDVQKLGFDHSIPFSKSLKFMWSEETQKTRLVCHKIGLLYTFNTDPILRLAISEAIEATGHVILYRTAQIAKKLTESRKQKYRYFGQSHFDVETGHPIGTENVEEFIATLELSEETKNKAFELVEAVFTAFTEMFGECMEYIVNYSLEQPYIKPIDKKRELAIL</sequence>
<reference evidence="1" key="2">
    <citation type="journal article" date="2019" name="Genome Biol. Evol.">
        <title>Day and night: Metabolic profiles and evolutionary relationships of six axenic non-marine cyanobacteria.</title>
        <authorList>
            <person name="Will S.E."/>
            <person name="Henke P."/>
            <person name="Boedeker C."/>
            <person name="Huang S."/>
            <person name="Brinkmann H."/>
            <person name="Rohde M."/>
            <person name="Jarek M."/>
            <person name="Friedl T."/>
            <person name="Seufert S."/>
            <person name="Schumacher M."/>
            <person name="Overmann J."/>
            <person name="Neumann-Schaal M."/>
            <person name="Petersen J."/>
        </authorList>
    </citation>
    <scope>NUCLEOTIDE SEQUENCE [LARGE SCALE GENOMIC DNA]</scope>
    <source>
        <strain evidence="1">PCC 7102</strain>
    </source>
</reference>
<reference evidence="1" key="1">
    <citation type="submission" date="2018-12" db="EMBL/GenBank/DDBJ databases">
        <authorList>
            <person name="Will S."/>
            <person name="Neumann-Schaal M."/>
            <person name="Henke P."/>
        </authorList>
    </citation>
    <scope>NUCLEOTIDE SEQUENCE</scope>
    <source>
        <strain evidence="1">PCC 7102</strain>
    </source>
</reference>
<dbReference type="Gene3D" id="1.20.910.10">
    <property type="entry name" value="Heme oxygenase-like"/>
    <property type="match status" value="1"/>
</dbReference>
<dbReference type="InterPro" id="IPR016084">
    <property type="entry name" value="Haem_Oase-like_multi-hlx"/>
</dbReference>
<dbReference type="AlphaFoldDB" id="A0A433VSK7"/>
<protein>
    <recommendedName>
        <fullName evidence="3">Thiaminase-2/PQQC domain-containing protein</fullName>
    </recommendedName>
</protein>
<comment type="caution">
    <text evidence="1">The sequence shown here is derived from an EMBL/GenBank/DDBJ whole genome shotgun (WGS) entry which is preliminary data.</text>
</comment>
<name>A0A433VSK7_9CYAN</name>
<evidence type="ECO:0000313" key="1">
    <source>
        <dbReference type="EMBL" id="RUT09076.1"/>
    </source>
</evidence>
<dbReference type="Proteomes" id="UP000271624">
    <property type="component" value="Unassembled WGS sequence"/>
</dbReference>
<evidence type="ECO:0008006" key="3">
    <source>
        <dbReference type="Google" id="ProtNLM"/>
    </source>
</evidence>
<accession>A0A433VSK7</accession>